<keyword evidence="8" id="KW-0808">Transferase</keyword>
<feature type="region of interest" description="Disordered" evidence="6">
    <location>
        <begin position="95"/>
        <end position="175"/>
    </location>
</feature>
<keyword evidence="2" id="KW-0227">DNA damage</keyword>
<dbReference type="GO" id="GO:0005634">
    <property type="term" value="C:nucleus"/>
    <property type="evidence" value="ECO:0007669"/>
    <property type="project" value="UniProtKB-SubCell"/>
</dbReference>
<dbReference type="SUPFAM" id="SSF52540">
    <property type="entry name" value="P-loop containing nucleoside triphosphate hydrolases"/>
    <property type="match status" value="1"/>
</dbReference>
<proteinExistence type="predicted"/>
<dbReference type="Pfam" id="PF17913">
    <property type="entry name" value="FHA_2"/>
    <property type="match status" value="1"/>
</dbReference>
<feature type="compositionally biased region" description="Basic residues" evidence="6">
    <location>
        <begin position="149"/>
        <end position="159"/>
    </location>
</feature>
<dbReference type="Pfam" id="PF08645">
    <property type="entry name" value="PNK3P"/>
    <property type="match status" value="1"/>
</dbReference>
<evidence type="ECO:0000256" key="6">
    <source>
        <dbReference type="SAM" id="MobiDB-lite"/>
    </source>
</evidence>
<dbReference type="CDD" id="cd01625">
    <property type="entry name" value="HAD_PNP"/>
    <property type="match status" value="1"/>
</dbReference>
<keyword evidence="8" id="KW-0418">Kinase</keyword>
<dbReference type="InterPro" id="IPR041388">
    <property type="entry name" value="FHA_2"/>
</dbReference>
<dbReference type="GO" id="GO:0046404">
    <property type="term" value="F:ATP-dependent polydeoxyribonucleotide 5'-hydroxyl-kinase activity"/>
    <property type="evidence" value="ECO:0007669"/>
    <property type="project" value="InterPro"/>
</dbReference>
<dbReference type="AlphaFoldDB" id="A0A1A7X802"/>
<dbReference type="InterPro" id="IPR006550">
    <property type="entry name" value="PNKP"/>
</dbReference>
<dbReference type="PANTHER" id="PTHR12083">
    <property type="entry name" value="BIFUNCTIONAL POLYNUCLEOTIDE PHOSPHATASE/KINASE"/>
    <property type="match status" value="1"/>
</dbReference>
<reference evidence="8" key="2">
    <citation type="submission" date="2016-06" db="EMBL/GenBank/DDBJ databases">
        <title>The genome of a short-lived fish provides insights into sex chromosome evolution and the genetic control of aging.</title>
        <authorList>
            <person name="Reichwald K."/>
            <person name="Felder M."/>
            <person name="Petzold A."/>
            <person name="Koch P."/>
            <person name="Groth M."/>
            <person name="Platzer M."/>
        </authorList>
    </citation>
    <scope>NUCLEOTIDE SEQUENCE</scope>
    <source>
        <tissue evidence="8">Brain</tissue>
    </source>
</reference>
<keyword evidence="5" id="KW-0539">Nucleus</keyword>
<dbReference type="NCBIfam" id="TIGR01662">
    <property type="entry name" value="HAD-SF-IIIA"/>
    <property type="match status" value="1"/>
</dbReference>
<evidence type="ECO:0000313" key="8">
    <source>
        <dbReference type="EMBL" id="SBP14068.1"/>
    </source>
</evidence>
<dbReference type="Gene3D" id="3.40.50.300">
    <property type="entry name" value="P-loop containing nucleotide triphosphate hydrolases"/>
    <property type="match status" value="1"/>
</dbReference>
<dbReference type="EMBL" id="HADX01000204">
    <property type="protein sequence ID" value="SBP22436.1"/>
    <property type="molecule type" value="Transcribed_RNA"/>
</dbReference>
<evidence type="ECO:0000256" key="5">
    <source>
        <dbReference type="ARBA" id="ARBA00023242"/>
    </source>
</evidence>
<gene>
    <name evidence="8" type="primary">PNKP</name>
</gene>
<evidence type="ECO:0000256" key="1">
    <source>
        <dbReference type="ARBA" id="ARBA00004123"/>
    </source>
</evidence>
<comment type="subcellular location">
    <subcellularLocation>
        <location evidence="1">Nucleus</location>
    </subcellularLocation>
</comment>
<dbReference type="GO" id="GO:0046403">
    <property type="term" value="F:polynucleotide 3'-phosphatase activity"/>
    <property type="evidence" value="ECO:0007669"/>
    <property type="project" value="InterPro"/>
</dbReference>
<dbReference type="Gene3D" id="3.40.50.1000">
    <property type="entry name" value="HAD superfamily/HAD-like"/>
    <property type="match status" value="1"/>
</dbReference>
<feature type="compositionally biased region" description="Polar residues" evidence="6">
    <location>
        <begin position="95"/>
        <end position="108"/>
    </location>
</feature>
<dbReference type="InterPro" id="IPR013954">
    <property type="entry name" value="PNK3P"/>
</dbReference>
<protein>
    <submittedName>
        <fullName evidence="8">Polynucleotide kinase 3'-phosphatase</fullName>
    </submittedName>
</protein>
<evidence type="ECO:0000259" key="7">
    <source>
        <dbReference type="Pfam" id="PF17913"/>
    </source>
</evidence>
<name>A0A1A7X802_9TELE</name>
<evidence type="ECO:0000256" key="4">
    <source>
        <dbReference type="ARBA" id="ARBA00023204"/>
    </source>
</evidence>
<keyword evidence="4" id="KW-0234">DNA repair</keyword>
<organism evidence="8">
    <name type="scientific">Iconisemion striatum</name>
    <dbReference type="NCBI Taxonomy" id="60296"/>
    <lineage>
        <taxon>Eukaryota</taxon>
        <taxon>Metazoa</taxon>
        <taxon>Chordata</taxon>
        <taxon>Craniata</taxon>
        <taxon>Vertebrata</taxon>
        <taxon>Euteleostomi</taxon>
        <taxon>Actinopterygii</taxon>
        <taxon>Neopterygii</taxon>
        <taxon>Teleostei</taxon>
        <taxon>Neoteleostei</taxon>
        <taxon>Acanthomorphata</taxon>
        <taxon>Ovalentaria</taxon>
        <taxon>Atherinomorphae</taxon>
        <taxon>Cyprinodontiformes</taxon>
        <taxon>Nothobranchiidae</taxon>
        <taxon>Iconisemion</taxon>
    </lineage>
</organism>
<dbReference type="Pfam" id="PF13671">
    <property type="entry name" value="AAA_33"/>
    <property type="match status" value="1"/>
</dbReference>
<dbReference type="SUPFAM" id="SSF56784">
    <property type="entry name" value="HAD-like"/>
    <property type="match status" value="1"/>
</dbReference>
<dbReference type="FunFam" id="3.40.50.300:FF:000737">
    <property type="entry name" value="Bifunctional polynucleotide phosphatase/kinase"/>
    <property type="match status" value="1"/>
</dbReference>
<feature type="compositionally biased region" description="Basic and acidic residues" evidence="6">
    <location>
        <begin position="113"/>
        <end position="130"/>
    </location>
</feature>
<dbReference type="InterPro" id="IPR006549">
    <property type="entry name" value="HAD-SF_hydro_IIIA"/>
</dbReference>
<dbReference type="NCBIfam" id="TIGR01663">
    <property type="entry name" value="PNK-3'Pase"/>
    <property type="match status" value="1"/>
</dbReference>
<dbReference type="SUPFAM" id="SSF49879">
    <property type="entry name" value="SMAD/FHA domain"/>
    <property type="match status" value="1"/>
</dbReference>
<feature type="compositionally biased region" description="Basic and acidic residues" evidence="6">
    <location>
        <begin position="165"/>
        <end position="175"/>
    </location>
</feature>
<accession>A0A1A7X802</accession>
<dbReference type="InterPro" id="IPR036412">
    <property type="entry name" value="HAD-like_sf"/>
</dbReference>
<evidence type="ECO:0000256" key="2">
    <source>
        <dbReference type="ARBA" id="ARBA00022763"/>
    </source>
</evidence>
<feature type="compositionally biased region" description="Low complexity" evidence="6">
    <location>
        <begin position="135"/>
        <end position="148"/>
    </location>
</feature>
<dbReference type="PANTHER" id="PTHR12083:SF9">
    <property type="entry name" value="BIFUNCTIONAL POLYNUCLEOTIDE PHOSPHATASE_KINASE"/>
    <property type="match status" value="1"/>
</dbReference>
<dbReference type="GO" id="GO:0006281">
    <property type="term" value="P:DNA repair"/>
    <property type="evidence" value="ECO:0007669"/>
    <property type="project" value="UniProtKB-KW"/>
</dbReference>
<dbReference type="InterPro" id="IPR023214">
    <property type="entry name" value="HAD_sf"/>
</dbReference>
<dbReference type="InterPro" id="IPR006551">
    <property type="entry name" value="Polynucleotide_phosphatase"/>
</dbReference>
<dbReference type="NCBIfam" id="TIGR01664">
    <property type="entry name" value="DNA-3'-Pase"/>
    <property type="match status" value="1"/>
</dbReference>
<dbReference type="FunFam" id="3.40.50.1000:FF:000078">
    <property type="entry name" value="Bifunctional polynucleotide phosphatase/kinase"/>
    <property type="match status" value="1"/>
</dbReference>
<keyword evidence="3" id="KW-0378">Hydrolase</keyword>
<dbReference type="EMBL" id="HADW01012668">
    <property type="protein sequence ID" value="SBP14068.1"/>
    <property type="molecule type" value="Transcribed_RNA"/>
</dbReference>
<feature type="domain" description="PNK FHA" evidence="7">
    <location>
        <begin position="11"/>
        <end position="69"/>
    </location>
</feature>
<dbReference type="GO" id="GO:0003690">
    <property type="term" value="F:double-stranded DNA binding"/>
    <property type="evidence" value="ECO:0007669"/>
    <property type="project" value="TreeGrafter"/>
</dbReference>
<sequence>MSCSLLGVSGTRVPLEDGRAVILGRGPDTGVTDKRCSRHQVKLVACYADQDVVVTQLGANPSFLDSEKLGRGQSGKLAQGGTLYLVDQNHPFTLSFSQSSNGTDSSMPRKSLKATDKTKGGRNGTQRDIESSPMSKSSIKDFFSSSPSKVKHAQFSKRKLIPEGGHPEGKRQKLEEEERIIEEKLKHLQEFAEKSVTDESKDSTSPSSSLSVQGCVRSSWQQMGTLILYTAEGVKGSSKIAGFDIDGCIITTKSGKVFPTAPDDWRILFPEIQPRLASLLNKGFKVVFFTNQMGIAKGKLRPEVFKSKVEDILATLQLPVQVFVATGPGIYRKPVMGMWTHLCEKANDGVTVDRTQSLYVGDAAGRPVNWAPGMKKKDFSCSDRLFALNIGLQFHTPEEFFLGWKSAPYSLPLFDPRKLNSTSRLFDPPSASLTSMETEVIVAVGYPAAGKSTFFHTHIIPKGYVYVNRDTLGSWQNCVSACERALKEGHSVAVDNTNPDLESRKRYVGVAKAAGVSCRCFHFSATLEQAKHNNRFREMVPSSSKHAKVNDMVFHSYKKHFVAPALSEGFSEILQIHFVPAFKDSQSETLFRLFSEG</sequence>
<reference evidence="8" key="1">
    <citation type="submission" date="2016-05" db="EMBL/GenBank/DDBJ databases">
        <authorList>
            <person name="Lavstsen T."/>
            <person name="Jespersen J.S."/>
        </authorList>
    </citation>
    <scope>NUCLEOTIDE SEQUENCE</scope>
    <source>
        <tissue evidence="8">Brain</tissue>
    </source>
</reference>
<dbReference type="Gene3D" id="2.60.200.20">
    <property type="match status" value="1"/>
</dbReference>
<dbReference type="InterPro" id="IPR027417">
    <property type="entry name" value="P-loop_NTPase"/>
</dbReference>
<dbReference type="InterPro" id="IPR008984">
    <property type="entry name" value="SMAD_FHA_dom_sf"/>
</dbReference>
<evidence type="ECO:0000256" key="3">
    <source>
        <dbReference type="ARBA" id="ARBA00022801"/>
    </source>
</evidence>